<dbReference type="Proteomes" id="UP000030669">
    <property type="component" value="Unassembled WGS sequence"/>
</dbReference>
<dbReference type="KEGG" id="gtr:GLOTRDRAFT_125110"/>
<keyword evidence="2" id="KW-1185">Reference proteome</keyword>
<evidence type="ECO:0008006" key="3">
    <source>
        <dbReference type="Google" id="ProtNLM"/>
    </source>
</evidence>
<gene>
    <name evidence="1" type="ORF">GLOTRDRAFT_125110</name>
</gene>
<proteinExistence type="predicted"/>
<dbReference type="GeneID" id="19301203"/>
<organism evidence="1 2">
    <name type="scientific">Gloeophyllum trabeum (strain ATCC 11539 / FP-39264 / Madison 617)</name>
    <name type="common">Brown rot fungus</name>
    <dbReference type="NCBI Taxonomy" id="670483"/>
    <lineage>
        <taxon>Eukaryota</taxon>
        <taxon>Fungi</taxon>
        <taxon>Dikarya</taxon>
        <taxon>Basidiomycota</taxon>
        <taxon>Agaricomycotina</taxon>
        <taxon>Agaricomycetes</taxon>
        <taxon>Gloeophyllales</taxon>
        <taxon>Gloeophyllaceae</taxon>
        <taxon>Gloeophyllum</taxon>
    </lineage>
</organism>
<sequence length="307" mass="34162">MDALPIELVEQILGLACADAGRTMCALRSTSRSLRAACDPFRFHTVAVTTHRQITAFLAAFTQSSPPAQASVRHLFVVICGFSIEPGNQILRATARTVETLALVCTARYKGLPAHDALLQTAFPRLVALTVRYRAIYLHAVMARSPPAPVPTLPRLRYLHVAPTDTASLGFAQTCIFVFARCAGPRLLRVRISRVRGTETLSEALEEVLGLRPGRGVLPPLPTGIRYFILDLYWRYGAVQNVVETLETLERRAAEERAIHLRVLHEIRPAGKTPVDWEEEWLRVQTGEVDMRAEWLEDHGERLVAAT</sequence>
<evidence type="ECO:0000313" key="2">
    <source>
        <dbReference type="Proteomes" id="UP000030669"/>
    </source>
</evidence>
<dbReference type="AlphaFoldDB" id="S7RVF9"/>
<dbReference type="EMBL" id="KB469297">
    <property type="protein sequence ID" value="EPQ58780.1"/>
    <property type="molecule type" value="Genomic_DNA"/>
</dbReference>
<dbReference type="RefSeq" id="XP_007861942.1">
    <property type="nucleotide sequence ID" value="XM_007863751.1"/>
</dbReference>
<reference evidence="1 2" key="1">
    <citation type="journal article" date="2012" name="Science">
        <title>The Paleozoic origin of enzymatic lignin decomposition reconstructed from 31 fungal genomes.</title>
        <authorList>
            <person name="Floudas D."/>
            <person name="Binder M."/>
            <person name="Riley R."/>
            <person name="Barry K."/>
            <person name="Blanchette R.A."/>
            <person name="Henrissat B."/>
            <person name="Martinez A.T."/>
            <person name="Otillar R."/>
            <person name="Spatafora J.W."/>
            <person name="Yadav J.S."/>
            <person name="Aerts A."/>
            <person name="Benoit I."/>
            <person name="Boyd A."/>
            <person name="Carlson A."/>
            <person name="Copeland A."/>
            <person name="Coutinho P.M."/>
            <person name="de Vries R.P."/>
            <person name="Ferreira P."/>
            <person name="Findley K."/>
            <person name="Foster B."/>
            <person name="Gaskell J."/>
            <person name="Glotzer D."/>
            <person name="Gorecki P."/>
            <person name="Heitman J."/>
            <person name="Hesse C."/>
            <person name="Hori C."/>
            <person name="Igarashi K."/>
            <person name="Jurgens J.A."/>
            <person name="Kallen N."/>
            <person name="Kersten P."/>
            <person name="Kohler A."/>
            <person name="Kuees U."/>
            <person name="Kumar T.K.A."/>
            <person name="Kuo A."/>
            <person name="LaButti K."/>
            <person name="Larrondo L.F."/>
            <person name="Lindquist E."/>
            <person name="Ling A."/>
            <person name="Lombard V."/>
            <person name="Lucas S."/>
            <person name="Lundell T."/>
            <person name="Martin R."/>
            <person name="McLaughlin D.J."/>
            <person name="Morgenstern I."/>
            <person name="Morin E."/>
            <person name="Murat C."/>
            <person name="Nagy L.G."/>
            <person name="Nolan M."/>
            <person name="Ohm R.A."/>
            <person name="Patyshakuliyeva A."/>
            <person name="Rokas A."/>
            <person name="Ruiz-Duenas F.J."/>
            <person name="Sabat G."/>
            <person name="Salamov A."/>
            <person name="Samejima M."/>
            <person name="Schmutz J."/>
            <person name="Slot J.C."/>
            <person name="St John F."/>
            <person name="Stenlid J."/>
            <person name="Sun H."/>
            <person name="Sun S."/>
            <person name="Syed K."/>
            <person name="Tsang A."/>
            <person name="Wiebenga A."/>
            <person name="Young D."/>
            <person name="Pisabarro A."/>
            <person name="Eastwood D.C."/>
            <person name="Martin F."/>
            <person name="Cullen D."/>
            <person name="Grigoriev I.V."/>
            <person name="Hibbett D.S."/>
        </authorList>
    </citation>
    <scope>NUCLEOTIDE SEQUENCE [LARGE SCALE GENOMIC DNA]</scope>
    <source>
        <strain evidence="1 2">ATCC 11539</strain>
    </source>
</reference>
<dbReference type="HOGENOM" id="CLU_071640_0_0_1"/>
<protein>
    <recommendedName>
        <fullName evidence="3">F-box domain-containing protein</fullName>
    </recommendedName>
</protein>
<dbReference type="OrthoDB" id="2748701at2759"/>
<evidence type="ECO:0000313" key="1">
    <source>
        <dbReference type="EMBL" id="EPQ58780.1"/>
    </source>
</evidence>
<dbReference type="OMA" id="YLYQSIC"/>
<name>S7RVF9_GLOTA</name>
<accession>S7RVF9</accession>